<dbReference type="AlphaFoldDB" id="W3XNC1"/>
<organism evidence="1 2">
    <name type="scientific">Pestalotiopsis fici (strain W106-1 / CGMCC3.15140)</name>
    <dbReference type="NCBI Taxonomy" id="1229662"/>
    <lineage>
        <taxon>Eukaryota</taxon>
        <taxon>Fungi</taxon>
        <taxon>Dikarya</taxon>
        <taxon>Ascomycota</taxon>
        <taxon>Pezizomycotina</taxon>
        <taxon>Sordariomycetes</taxon>
        <taxon>Xylariomycetidae</taxon>
        <taxon>Amphisphaeriales</taxon>
        <taxon>Sporocadaceae</taxon>
        <taxon>Pestalotiopsis</taxon>
    </lineage>
</organism>
<dbReference type="OrthoDB" id="3561681at2759"/>
<evidence type="ECO:0000313" key="1">
    <source>
        <dbReference type="EMBL" id="ETS87445.1"/>
    </source>
</evidence>
<dbReference type="GeneID" id="19266286"/>
<dbReference type="Proteomes" id="UP000030651">
    <property type="component" value="Unassembled WGS sequence"/>
</dbReference>
<sequence>MEEFRSMAQEICFRSSFPRSPREYVCYSLTEESMSESHEEDLAVFFSSVDQAPTLRLGLIPTDEHRRPCISGAALRSLWAPDVAGFDDGALWLLHHKYDGYHHFPGDGEIETFFFGYSRQAIIWTYNRRTLSTRAMLVARLPNLSPSRLAAEISERAQSLLLLVLERHARHVSSPNFMGYTFAVSVCFLYDHYDNQHELAQIQEIEAATGFQWLGTPLREGFSIDQITKWLQISGQVLIAYSGRKRSLGAIESLLDHLNSELDDEYLSPCETALRNHAMDSRHHLSEAIPQLRRRIHAYDKYMDYMTFRVERLSSVVNTNPVIQTWT</sequence>
<dbReference type="KEGG" id="pfy:PFICI_01273"/>
<gene>
    <name evidence="1" type="ORF">PFICI_01273</name>
</gene>
<name>W3XNC1_PESFW</name>
<dbReference type="InParanoid" id="W3XNC1"/>
<accession>W3XNC1</accession>
<dbReference type="EMBL" id="KI912109">
    <property type="protein sequence ID" value="ETS87445.1"/>
    <property type="molecule type" value="Genomic_DNA"/>
</dbReference>
<keyword evidence="2" id="KW-1185">Reference proteome</keyword>
<proteinExistence type="predicted"/>
<reference evidence="2" key="1">
    <citation type="journal article" date="2015" name="BMC Genomics">
        <title>Genomic and transcriptomic analysis of the endophytic fungus Pestalotiopsis fici reveals its lifestyle and high potential for synthesis of natural products.</title>
        <authorList>
            <person name="Wang X."/>
            <person name="Zhang X."/>
            <person name="Liu L."/>
            <person name="Xiang M."/>
            <person name="Wang W."/>
            <person name="Sun X."/>
            <person name="Che Y."/>
            <person name="Guo L."/>
            <person name="Liu G."/>
            <person name="Guo L."/>
            <person name="Wang C."/>
            <person name="Yin W.B."/>
            <person name="Stadler M."/>
            <person name="Zhang X."/>
            <person name="Liu X."/>
        </authorList>
    </citation>
    <scope>NUCLEOTIDE SEQUENCE [LARGE SCALE GENOMIC DNA]</scope>
    <source>
        <strain evidence="2">W106-1 / CGMCC3.15140</strain>
    </source>
</reference>
<dbReference type="RefSeq" id="XP_007828045.1">
    <property type="nucleotide sequence ID" value="XM_007829854.1"/>
</dbReference>
<dbReference type="HOGENOM" id="CLU_850217_0_0_1"/>
<protein>
    <submittedName>
        <fullName evidence="1">Uncharacterized protein</fullName>
    </submittedName>
</protein>
<evidence type="ECO:0000313" key="2">
    <source>
        <dbReference type="Proteomes" id="UP000030651"/>
    </source>
</evidence>